<protein>
    <submittedName>
        <fullName evidence="2">Uncharacterized protein</fullName>
    </submittedName>
</protein>
<feature type="compositionally biased region" description="Polar residues" evidence="1">
    <location>
        <begin position="115"/>
        <end position="131"/>
    </location>
</feature>
<organism evidence="2 3">
    <name type="scientific">Zootermopsis nevadensis</name>
    <name type="common">Dampwood termite</name>
    <dbReference type="NCBI Taxonomy" id="136037"/>
    <lineage>
        <taxon>Eukaryota</taxon>
        <taxon>Metazoa</taxon>
        <taxon>Ecdysozoa</taxon>
        <taxon>Arthropoda</taxon>
        <taxon>Hexapoda</taxon>
        <taxon>Insecta</taxon>
        <taxon>Pterygota</taxon>
        <taxon>Neoptera</taxon>
        <taxon>Polyneoptera</taxon>
        <taxon>Dictyoptera</taxon>
        <taxon>Blattodea</taxon>
        <taxon>Blattoidea</taxon>
        <taxon>Termitoidae</taxon>
        <taxon>Termopsidae</taxon>
        <taxon>Zootermopsis</taxon>
    </lineage>
</organism>
<feature type="compositionally biased region" description="Basic and acidic residues" evidence="1">
    <location>
        <begin position="1401"/>
        <end position="1411"/>
    </location>
</feature>
<reference evidence="2 3" key="1">
    <citation type="journal article" date="2014" name="Nat. Commun.">
        <title>Molecular traces of alternative social organization in a termite genome.</title>
        <authorList>
            <person name="Terrapon N."/>
            <person name="Li C."/>
            <person name="Robertson H.M."/>
            <person name="Ji L."/>
            <person name="Meng X."/>
            <person name="Booth W."/>
            <person name="Chen Z."/>
            <person name="Childers C.P."/>
            <person name="Glastad K.M."/>
            <person name="Gokhale K."/>
            <person name="Gowin J."/>
            <person name="Gronenberg W."/>
            <person name="Hermansen R.A."/>
            <person name="Hu H."/>
            <person name="Hunt B.G."/>
            <person name="Huylmans A.K."/>
            <person name="Khalil S.M."/>
            <person name="Mitchell R.D."/>
            <person name="Munoz-Torres M.C."/>
            <person name="Mustard J.A."/>
            <person name="Pan H."/>
            <person name="Reese J.T."/>
            <person name="Scharf M.E."/>
            <person name="Sun F."/>
            <person name="Vogel H."/>
            <person name="Xiao J."/>
            <person name="Yang W."/>
            <person name="Yang Z."/>
            <person name="Yang Z."/>
            <person name="Zhou J."/>
            <person name="Zhu J."/>
            <person name="Brent C.S."/>
            <person name="Elsik C.G."/>
            <person name="Goodisman M.A."/>
            <person name="Liberles D.A."/>
            <person name="Roe R.M."/>
            <person name="Vargo E.L."/>
            <person name="Vilcinskas A."/>
            <person name="Wang J."/>
            <person name="Bornberg-Bauer E."/>
            <person name="Korb J."/>
            <person name="Zhang G."/>
            <person name="Liebig J."/>
        </authorList>
    </citation>
    <scope>NUCLEOTIDE SEQUENCE [LARGE SCALE GENOMIC DNA]</scope>
    <source>
        <tissue evidence="2">Whole organism</tissue>
    </source>
</reference>
<feature type="compositionally biased region" description="Acidic residues" evidence="1">
    <location>
        <begin position="717"/>
        <end position="726"/>
    </location>
</feature>
<keyword evidence="3" id="KW-1185">Reference proteome</keyword>
<evidence type="ECO:0000313" key="2">
    <source>
        <dbReference type="EMBL" id="KDR14358.1"/>
    </source>
</evidence>
<evidence type="ECO:0000313" key="3">
    <source>
        <dbReference type="Proteomes" id="UP000027135"/>
    </source>
</evidence>
<dbReference type="Proteomes" id="UP000027135">
    <property type="component" value="Unassembled WGS sequence"/>
</dbReference>
<proteinExistence type="predicted"/>
<feature type="compositionally biased region" description="Acidic residues" evidence="1">
    <location>
        <begin position="1412"/>
        <end position="1421"/>
    </location>
</feature>
<sequence>MSSTLDASVISAAGRRVGRGCSGIPLRPSERMLLRRELLWKKMQEKYTQMEKSILSHKSIQINEIGDHDIQSLSTSCKEIVSQNTHIELPDESWENRHKYRKTMDSVQHWVNTSVHHPLSDSSDNISPTHSEQVETDLPASGRESPLCNSFPDINSRVQEYITSGKAVIKDVRNLDIMSGTSEKDQTLDELNLVKFMKQEKQPKKRKRLLRQENCSKNPDSESKTLITNKKHSRTIKDSNLTGCFISYNKSPVMSKKNAISGDKDNPLPEKLILKHCEKILMLRNGEDLHHSDKYTSVLRKETTLENHKSSTSIVKDIPVCKKETLMDIRTQSEQNLSSDTEKSDENCNMYPVSVMEKPVLGCKLQKTLEGCDTDTTVSTVLFCDKKALTSRREINMNENDMRKKSLQLNHIDTPTSQKRINAEKFNNSQTPRSGKILSSVSDARVAMIEEHVENCYTRPTIRMDDALTSRTEENLGDYSGSSILRKNKLLTIGKQVLLYMAEGTLKDLDHSSLSTEEQLSDEDEEKESLESIGVQVLGNGRKDQTSGTDVLTYEDVRVPVAREQHCEQSETSRKEILQTPEPVESCIQIKGQEILSSKCVDLPTSDEGSVVYSLEDASTIMFNPLLSCKYEHFLPEIRKKLENLQENYKEKDRGGRQVTHSEGRTGHIYVCSKRNSVFADQRNKINLDVSQHHPSYISETQGNSRDNKSYELTGDQQEEEEEESDTVNGNRLKDVEQYTSLQSEKEERANNSYDKISNSISQNMSITNKSNKESPKHSNKLLRFGTDKIKFNHCNSYDEDHGFEMNSKRETNPSLLSEYDENEAVMPDDDDDDIFCYRPPQHSSLHHERESNINKIFSLNTQNLSPRSTNYNNISGLRGKSEECKSVRTMVGDGSHRSVTETPHLSVELGHDRIGNTMTDDGKNPEQSYVLATKRKLTRSSNHPLGSECAEYEDDKADDGEITRKGFVLTKSKRKRETSDYLTGSSFSKTDSDNPTRVQSGATSNKICSEHGKNEDIADGYKHIFSDDGGCLQKENVSSKWKGAKLSNHLHDSDNTKTEYHIIDDENPNKENVLHKKEKHTKISNSFFNSGRDRNECMFATRRTTGRRNHGENEDCISDKTHKRSLFDEKGKETTGSICDKEKFTLPKLNKTNKVQNSSQRMFTRNTTSVEAQKFLVKPALFEKEDILDSHSSDEDTFTDSYRKQFSGDKMKKGASSDKADNIHKFKMKSKLNISRTEKGRILSTQSEDLTNEIHSSSDDDIFYKNPRHLFCEKEKEGMFKICGNQNVTSQKSSKTNKHKSFKNNSSQSTLTRNILREDFRHPVKPVVFENKNTVDSEETSIEIEDSLTDSYRQQFSEDVMDKVTSSDKFDDIRLKIEFKLESSGAEMQEGHLPTSKCLGNEKKVMRHDDLDDDDDDNDDIFYYKNSK</sequence>
<feature type="region of interest" description="Disordered" evidence="1">
    <location>
        <begin position="690"/>
        <end position="735"/>
    </location>
</feature>
<dbReference type="InParanoid" id="A0A067R7N8"/>
<feature type="compositionally biased region" description="Polar residues" evidence="1">
    <location>
        <begin position="690"/>
        <end position="705"/>
    </location>
</feature>
<accession>A0A067R7N8</accession>
<evidence type="ECO:0000256" key="1">
    <source>
        <dbReference type="SAM" id="MobiDB-lite"/>
    </source>
</evidence>
<feature type="region of interest" description="Disordered" evidence="1">
    <location>
        <begin position="975"/>
        <end position="1008"/>
    </location>
</feature>
<name>A0A067R7N8_ZOONE</name>
<feature type="region of interest" description="Disordered" evidence="1">
    <location>
        <begin position="1387"/>
        <end position="1429"/>
    </location>
</feature>
<dbReference type="EMBL" id="KK852886">
    <property type="protein sequence ID" value="KDR14358.1"/>
    <property type="molecule type" value="Genomic_DNA"/>
</dbReference>
<feature type="region of interest" description="Disordered" evidence="1">
    <location>
        <begin position="115"/>
        <end position="148"/>
    </location>
</feature>
<gene>
    <name evidence="2" type="ORF">L798_10390</name>
</gene>
<feature type="compositionally biased region" description="Polar residues" evidence="1">
    <location>
        <begin position="981"/>
        <end position="1008"/>
    </location>
</feature>
<feature type="region of interest" description="Disordered" evidence="1">
    <location>
        <begin position="1290"/>
        <end position="1309"/>
    </location>
</feature>